<proteinExistence type="predicted"/>
<dbReference type="Pfam" id="PF14903">
    <property type="entry name" value="WG_beta_rep"/>
    <property type="match status" value="4"/>
</dbReference>
<keyword evidence="3" id="KW-1185">Reference proteome</keyword>
<keyword evidence="1" id="KW-0732">Signal</keyword>
<gene>
    <name evidence="2" type="ORF">M0H32_03185</name>
</gene>
<evidence type="ECO:0000256" key="1">
    <source>
        <dbReference type="SAM" id="SignalP"/>
    </source>
</evidence>
<dbReference type="PANTHER" id="PTHR37841:SF1">
    <property type="entry name" value="DUF3298 DOMAIN-CONTAINING PROTEIN"/>
    <property type="match status" value="1"/>
</dbReference>
<evidence type="ECO:0000313" key="2">
    <source>
        <dbReference type="EMBL" id="MCK7611155.1"/>
    </source>
</evidence>
<dbReference type="PANTHER" id="PTHR37841">
    <property type="entry name" value="GLR2918 PROTEIN"/>
    <property type="match status" value="1"/>
</dbReference>
<dbReference type="RefSeq" id="WP_248150612.1">
    <property type="nucleotide sequence ID" value="NZ_JALNMJ010000002.1"/>
</dbReference>
<accession>A0ABT0GQL0</accession>
<name>A0ABT0GQL0_9HYPH</name>
<comment type="caution">
    <text evidence="2">The sequence shown here is derived from an EMBL/GenBank/DDBJ whole genome shotgun (WGS) entry which is preliminary data.</text>
</comment>
<feature type="chain" id="PRO_5047017847" evidence="1">
    <location>
        <begin position="22"/>
        <end position="606"/>
    </location>
</feature>
<reference evidence="2" key="1">
    <citation type="submission" date="2022-04" db="EMBL/GenBank/DDBJ databases">
        <title>Roseibium sp. CAU 1639 isolated from mud.</title>
        <authorList>
            <person name="Kim W."/>
        </authorList>
    </citation>
    <scope>NUCLEOTIDE SEQUENCE</scope>
    <source>
        <strain evidence="2">CAU 1639</strain>
    </source>
</reference>
<organism evidence="2 3">
    <name type="scientific">Roseibium sediminicola</name>
    <dbReference type="NCBI Taxonomy" id="2933272"/>
    <lineage>
        <taxon>Bacteria</taxon>
        <taxon>Pseudomonadati</taxon>
        <taxon>Pseudomonadota</taxon>
        <taxon>Alphaproteobacteria</taxon>
        <taxon>Hyphomicrobiales</taxon>
        <taxon>Stappiaceae</taxon>
        <taxon>Roseibium</taxon>
    </lineage>
</organism>
<dbReference type="EMBL" id="JALNMJ010000002">
    <property type="protein sequence ID" value="MCK7611155.1"/>
    <property type="molecule type" value="Genomic_DNA"/>
</dbReference>
<dbReference type="InterPro" id="IPR032774">
    <property type="entry name" value="WG_beta_rep"/>
</dbReference>
<dbReference type="Proteomes" id="UP001431221">
    <property type="component" value="Unassembled WGS sequence"/>
</dbReference>
<protein>
    <submittedName>
        <fullName evidence="2">WG repeat-containing protein</fullName>
    </submittedName>
</protein>
<sequence length="606" mass="67840">MRLHQGLWTLFFVCFQTAAFAQSTEEERLLPRCDGAFDLCGYVKHASKELVIPHRFERAFLFSEGFAAVRIDGRYGYIDRTGAIVIAPQFDLAGPFNQGHAEVLVGDQTGIIDDRGNIVVEPAFARIVPLTRDVMLVIEGKWQSAHFQGHEKLQEFGLSFYQGNKLAKLYNIRTGWISDIGYTFAYFDKPERGLFWATKSNRGPEIYGLLKSDGTWQVSPRYSHVQGLSHNRAVVRGKPEGNQANLKGAPWGAVDENGNLVVPLKYPYLGFWRAGYGTTQSSDKHGLVKKDGTLLAGRLFDGVDLREDGLLPRVLDGETWHSVRPDGTLVADQLEDRVRLDCADGLKVVEQSGSYVVSHPALSAPIKTLLISSSNTTGICDRPYLLYLSNKKFRFLTPDGRLIPEQALENTHSFYGAFAAVAIHDKWGLINEAGDFVLEPEFDKLKQSRNGIFHAQKNGREFWIDHTGTEVAEPPRHSKQDRARILTCKGGNTLFFEDGLWGMKRPDGSILIEAKYRALNCFSQGIAWAAAKDSRAWCPIGPDAEERSKPDCLTTYNPMIVTHHFPERFADDPHESSVLWLRALLDFAQGKRAEKPGFVRSGGTRF</sequence>
<evidence type="ECO:0000313" key="3">
    <source>
        <dbReference type="Proteomes" id="UP001431221"/>
    </source>
</evidence>
<feature type="signal peptide" evidence="1">
    <location>
        <begin position="1"/>
        <end position="21"/>
    </location>
</feature>